<dbReference type="InterPro" id="IPR026838">
    <property type="entry name" value="YheC/D"/>
</dbReference>
<dbReference type="Proteomes" id="UP000426246">
    <property type="component" value="Chromosome"/>
</dbReference>
<gene>
    <name evidence="1" type="ORF">EHS13_24460</name>
</gene>
<proteinExistence type="predicted"/>
<dbReference type="AlphaFoldDB" id="A0A6B8RPP5"/>
<protein>
    <submittedName>
        <fullName evidence="1">YheC/YheD family protein</fullName>
    </submittedName>
</protein>
<reference evidence="2" key="1">
    <citation type="submission" date="2018-11" db="EMBL/GenBank/DDBJ databases">
        <title>Complete genome sequence of Paenibacillus sp. ML311-T8.</title>
        <authorList>
            <person name="Nam Y.-D."/>
            <person name="Kang J."/>
            <person name="Chung W.-H."/>
            <person name="Park Y.S."/>
        </authorList>
    </citation>
    <scope>NUCLEOTIDE SEQUENCE [LARGE SCALE GENOMIC DNA]</scope>
    <source>
        <strain evidence="2">ML311-T8</strain>
    </source>
</reference>
<sequence>MSLTTCSIIITQQSEKVITISRSLSKALQINTARPIILKLGNKSVSAHVKLWNREGHVMSIPHVLSSSIYLPASGKCMVKSSNGREIQLGPLIGVLAGPASNSAVLPFGGRTGFIREFMQAGANKAYYFAFAANHVDWNREVVTGYFLDANGKWIRRTVPLPDVVYNRLPSRRAENSAAMSAFKTKFVNRKIPLFNWSFFDKYDIYRLLDGEQEASKHVPESINNPKADEIRRMMEKHRFVYLKPDAGSLGIGIYRLTYTPNRGYFARFRRNGINVLIRFPRFDGLFKMLQRHNLKLQYYVLQQGVRLIELENCPIDFRFHLTKNGSNQWVASGIGAKKAGKGSVTTHVRSGGMLMMPEQVLKSVFGSRGDQVLENAKNVAIRLAEAIERNYPHTLGELGFDLGIDQNERVWMFEANAKPGRSIFKLPSLKAQGRTSLVNLFEHCQYLSRFRPRREG</sequence>
<organism evidence="1 2">
    <name type="scientific">Paenibacillus psychroresistens</name>
    <dbReference type="NCBI Taxonomy" id="1778678"/>
    <lineage>
        <taxon>Bacteria</taxon>
        <taxon>Bacillati</taxon>
        <taxon>Bacillota</taxon>
        <taxon>Bacilli</taxon>
        <taxon>Bacillales</taxon>
        <taxon>Paenibacillaceae</taxon>
        <taxon>Paenibacillus</taxon>
    </lineage>
</organism>
<dbReference type="OrthoDB" id="7869153at2"/>
<dbReference type="Pfam" id="PF14398">
    <property type="entry name" value="ATPgrasp_YheCD"/>
    <property type="match status" value="1"/>
</dbReference>
<dbReference type="RefSeq" id="WP_155702917.1">
    <property type="nucleotide sequence ID" value="NZ_CP034235.1"/>
</dbReference>
<dbReference type="KEGG" id="ppsc:EHS13_24460"/>
<dbReference type="EMBL" id="CP034235">
    <property type="protein sequence ID" value="QGQ97817.1"/>
    <property type="molecule type" value="Genomic_DNA"/>
</dbReference>
<keyword evidence="2" id="KW-1185">Reference proteome</keyword>
<name>A0A6B8RPP5_9BACL</name>
<evidence type="ECO:0000313" key="2">
    <source>
        <dbReference type="Proteomes" id="UP000426246"/>
    </source>
</evidence>
<evidence type="ECO:0000313" key="1">
    <source>
        <dbReference type="EMBL" id="QGQ97817.1"/>
    </source>
</evidence>
<accession>A0A6B8RPP5</accession>
<dbReference type="SUPFAM" id="SSF56059">
    <property type="entry name" value="Glutathione synthetase ATP-binding domain-like"/>
    <property type="match status" value="1"/>
</dbReference>